<dbReference type="InterPro" id="IPR032675">
    <property type="entry name" value="LRR_dom_sf"/>
</dbReference>
<keyword evidence="1" id="KW-0833">Ubl conjugation pathway</keyword>
<dbReference type="GO" id="GO:0005737">
    <property type="term" value="C:cytoplasm"/>
    <property type="evidence" value="ECO:0007669"/>
    <property type="project" value="TreeGrafter"/>
</dbReference>
<dbReference type="Pfam" id="PF25372">
    <property type="entry name" value="DUF7885"/>
    <property type="match status" value="1"/>
</dbReference>
<evidence type="ECO:0000313" key="5">
    <source>
        <dbReference type="Proteomes" id="UP000054636"/>
    </source>
</evidence>
<dbReference type="InterPro" id="IPR000315">
    <property type="entry name" value="Znf_B-box"/>
</dbReference>
<keyword evidence="2" id="KW-0862">Zinc</keyword>
<dbReference type="InterPro" id="IPR057207">
    <property type="entry name" value="FBXL15_LRR"/>
</dbReference>
<feature type="domain" description="B box-type" evidence="3">
    <location>
        <begin position="646"/>
        <end position="693"/>
    </location>
</feature>
<evidence type="ECO:0000256" key="2">
    <source>
        <dbReference type="PROSITE-ProRule" id="PRU00024"/>
    </source>
</evidence>
<dbReference type="SMART" id="SM00367">
    <property type="entry name" value="LRR_CC"/>
    <property type="match status" value="9"/>
</dbReference>
<gene>
    <name evidence="4" type="ORF">AM588_10008895</name>
</gene>
<keyword evidence="2" id="KW-0863">Zinc-finger</keyword>
<comment type="caution">
    <text evidence="4">The sequence shown here is derived from an EMBL/GenBank/DDBJ whole genome shotgun (WGS) entry which is preliminary data.</text>
</comment>
<dbReference type="InterPro" id="IPR000048">
    <property type="entry name" value="IQ_motif_EF-hand-BS"/>
</dbReference>
<sequence length="853" mass="97867">MVSCCPQLTRLDLTGAIGLTDATCAALGASCPELKSLQINGVKGISDVGLRLIAAGCRKLELLHTANLYLVSDGSNRDFGLEGLRAIASKCRELRDVNLSGCFQLQERALVAIGTSCCELRKLSLQACYDITLPAVTAVLKGCQKLTKLDLSGVRRCDDRMLRAIAKYGSSITQLILAGCDRVGDIGLRYLASARADQLELLDLTGCRLISDAGLNALCDAFQRPKLIHLVLAECSLITQDPIARLAFACPQLLTLNVHGCRISARVLQSLSSSWQFGEIRLPPAAQMGIFPAPRAKDRRYVAEFCTSWAAAATIQRRYRATRQARRVQDEMRGIYEKQLLQAAVVVQRRYRAVRAGREARQLVARRRREFMRDTQAAIKVQRHFRRRIHRNKLQLMQAQKLARSRRERSASMLIQRRYRGHKARRLAFDLREEQRRFFELQQRCAVRIQAQFRRLRALRKASRRRNAIIEREMAATKLQSVFRARRGREAAGLLALAKQRNDQDLAARRLQRHWRTRRDRLALIIVAEARRIRNQERSEAAVVIQRFVREFLVRRRARKVVRELLEVQQRAEEMKRWASTLVQSYWRRRQAYVCVREVRKTQRTRWKQLVDTHNQHGAGYGAPFFFNQVNGEIRWRLPRDLLSLTVRPICAQCETPETASFECATCSEFFCDHCDVVVHGGGKRRQHNKRKLFDYYGRRRDYGDGEFPSIWPSEMLQDASRGYDFVNLSPRDNYQDMLWEISQFVPVSTGNWDDEVVPSTAASSPAVALAFVTMMSENTSIQPSDSAAVIADVDGLERPAGPLHHLLYREKDFDEHGVSLWESFYDYAQEEYRYYHRISKRVVSHPPGQQDS</sequence>
<dbReference type="Pfam" id="PF00612">
    <property type="entry name" value="IQ"/>
    <property type="match status" value="2"/>
</dbReference>
<dbReference type="SMART" id="SM00015">
    <property type="entry name" value="IQ"/>
    <property type="match status" value="7"/>
</dbReference>
<dbReference type="InterPro" id="IPR050648">
    <property type="entry name" value="F-box_LRR-repeat"/>
</dbReference>
<dbReference type="Proteomes" id="UP000054636">
    <property type="component" value="Unassembled WGS sequence"/>
</dbReference>
<accession>A0A0W8DCR7</accession>
<dbReference type="Gene3D" id="3.80.10.10">
    <property type="entry name" value="Ribonuclease Inhibitor"/>
    <property type="match status" value="2"/>
</dbReference>
<dbReference type="EMBL" id="LNFP01000322">
    <property type="protein sequence ID" value="KUF94127.1"/>
    <property type="molecule type" value="Genomic_DNA"/>
</dbReference>
<dbReference type="PROSITE" id="PS50096">
    <property type="entry name" value="IQ"/>
    <property type="match status" value="3"/>
</dbReference>
<dbReference type="SUPFAM" id="SSF52047">
    <property type="entry name" value="RNI-like"/>
    <property type="match status" value="1"/>
</dbReference>
<dbReference type="AlphaFoldDB" id="A0A0W8DCR7"/>
<dbReference type="PANTHER" id="PTHR13382">
    <property type="entry name" value="MITOCHONDRIAL ATP SYNTHASE COUPLING FACTOR B"/>
    <property type="match status" value="1"/>
</dbReference>
<dbReference type="Gene3D" id="1.20.5.190">
    <property type="match status" value="1"/>
</dbReference>
<protein>
    <submittedName>
        <fullName evidence="4">Leucine-rich repeat-containing protein 27</fullName>
    </submittedName>
</protein>
<name>A0A0W8DCR7_PHYNI</name>
<dbReference type="InterPro" id="IPR006553">
    <property type="entry name" value="Leu-rich_rpt_Cys-con_subtyp"/>
</dbReference>
<organism evidence="4 5">
    <name type="scientific">Phytophthora nicotianae</name>
    <name type="common">Potato buckeye rot agent</name>
    <name type="synonym">Phytophthora parasitica</name>
    <dbReference type="NCBI Taxonomy" id="4792"/>
    <lineage>
        <taxon>Eukaryota</taxon>
        <taxon>Sar</taxon>
        <taxon>Stramenopiles</taxon>
        <taxon>Oomycota</taxon>
        <taxon>Peronosporomycetes</taxon>
        <taxon>Peronosporales</taxon>
        <taxon>Peronosporaceae</taxon>
        <taxon>Phytophthora</taxon>
    </lineage>
</organism>
<evidence type="ECO:0000256" key="1">
    <source>
        <dbReference type="ARBA" id="ARBA00022786"/>
    </source>
</evidence>
<evidence type="ECO:0000313" key="4">
    <source>
        <dbReference type="EMBL" id="KUF94127.1"/>
    </source>
</evidence>
<evidence type="ECO:0000259" key="3">
    <source>
        <dbReference type="PROSITE" id="PS50119"/>
    </source>
</evidence>
<dbReference type="PROSITE" id="PS50119">
    <property type="entry name" value="ZF_BBOX"/>
    <property type="match status" value="1"/>
</dbReference>
<dbReference type="GO" id="GO:0008270">
    <property type="term" value="F:zinc ion binding"/>
    <property type="evidence" value="ECO:0007669"/>
    <property type="project" value="UniProtKB-KW"/>
</dbReference>
<proteinExistence type="predicted"/>
<reference evidence="4 5" key="1">
    <citation type="submission" date="2015-11" db="EMBL/GenBank/DDBJ databases">
        <title>Genomes and virulence difference between two physiological races of Phytophthora nicotianae.</title>
        <authorList>
            <person name="Liu H."/>
            <person name="Ma X."/>
            <person name="Yu H."/>
            <person name="Fang D."/>
            <person name="Li Y."/>
            <person name="Wang X."/>
            <person name="Wang W."/>
            <person name="Dong Y."/>
            <person name="Xiao B."/>
        </authorList>
    </citation>
    <scope>NUCLEOTIDE SEQUENCE [LARGE SCALE GENOMIC DNA]</scope>
    <source>
        <strain evidence="5">race 1</strain>
    </source>
</reference>
<keyword evidence="2" id="KW-0479">Metal-binding</keyword>